<dbReference type="AlphaFoldDB" id="A0A7I4AUD0"/>
<accession>A0A7I4AUD0</accession>
<feature type="compositionally biased region" description="Low complexity" evidence="1">
    <location>
        <begin position="22"/>
        <end position="34"/>
    </location>
</feature>
<reference evidence="3 4" key="1">
    <citation type="journal article" date="2008" name="Science">
        <title>The Physcomitrella genome reveals evolutionary insights into the conquest of land by plants.</title>
        <authorList>
            <person name="Rensing S."/>
            <person name="Lang D."/>
            <person name="Zimmer A."/>
            <person name="Terry A."/>
            <person name="Salamov A."/>
            <person name="Shapiro H."/>
            <person name="Nishiyama T."/>
            <person name="Perroud P.-F."/>
            <person name="Lindquist E."/>
            <person name="Kamisugi Y."/>
            <person name="Tanahashi T."/>
            <person name="Sakakibara K."/>
            <person name="Fujita T."/>
            <person name="Oishi K."/>
            <person name="Shin-I T."/>
            <person name="Kuroki Y."/>
            <person name="Toyoda A."/>
            <person name="Suzuki Y."/>
            <person name="Hashimoto A."/>
            <person name="Yamaguchi K."/>
            <person name="Sugano A."/>
            <person name="Kohara Y."/>
            <person name="Fujiyama A."/>
            <person name="Anterola A."/>
            <person name="Aoki S."/>
            <person name="Ashton N."/>
            <person name="Barbazuk W.B."/>
            <person name="Barker E."/>
            <person name="Bennetzen J."/>
            <person name="Bezanilla M."/>
            <person name="Blankenship R."/>
            <person name="Cho S.H."/>
            <person name="Dutcher S."/>
            <person name="Estelle M."/>
            <person name="Fawcett J.A."/>
            <person name="Gundlach H."/>
            <person name="Hanada K."/>
            <person name="Heyl A."/>
            <person name="Hicks K.A."/>
            <person name="Hugh J."/>
            <person name="Lohr M."/>
            <person name="Mayer K."/>
            <person name="Melkozernov A."/>
            <person name="Murata T."/>
            <person name="Nelson D."/>
            <person name="Pils B."/>
            <person name="Prigge M."/>
            <person name="Reiss B."/>
            <person name="Renner T."/>
            <person name="Rombauts S."/>
            <person name="Rushton P."/>
            <person name="Sanderfoot A."/>
            <person name="Schween G."/>
            <person name="Shiu S.-H."/>
            <person name="Stueber K."/>
            <person name="Theodoulou F.L."/>
            <person name="Tu H."/>
            <person name="Van de Peer Y."/>
            <person name="Verrier P.J."/>
            <person name="Waters E."/>
            <person name="Wood A."/>
            <person name="Yang L."/>
            <person name="Cove D."/>
            <person name="Cuming A."/>
            <person name="Hasebe M."/>
            <person name="Lucas S."/>
            <person name="Mishler D.B."/>
            <person name="Reski R."/>
            <person name="Grigoriev I."/>
            <person name="Quatrano R.S."/>
            <person name="Boore J.L."/>
        </authorList>
    </citation>
    <scope>NUCLEOTIDE SEQUENCE [LARGE SCALE GENOMIC DNA]</scope>
    <source>
        <strain evidence="3 4">cv. Gransden 2004</strain>
    </source>
</reference>
<feature type="transmembrane region" description="Helical" evidence="2">
    <location>
        <begin position="86"/>
        <end position="113"/>
    </location>
</feature>
<dbReference type="EMBL" id="ABEU02000015">
    <property type="status" value="NOT_ANNOTATED_CDS"/>
    <property type="molecule type" value="Genomic_DNA"/>
</dbReference>
<dbReference type="Proteomes" id="UP000006727">
    <property type="component" value="Chromosome 15"/>
</dbReference>
<dbReference type="InParanoid" id="A0A7I4AUD0"/>
<organism evidence="3 4">
    <name type="scientific">Physcomitrium patens</name>
    <name type="common">Spreading-leaved earth moss</name>
    <name type="synonym">Physcomitrella patens</name>
    <dbReference type="NCBI Taxonomy" id="3218"/>
    <lineage>
        <taxon>Eukaryota</taxon>
        <taxon>Viridiplantae</taxon>
        <taxon>Streptophyta</taxon>
        <taxon>Embryophyta</taxon>
        <taxon>Bryophyta</taxon>
        <taxon>Bryophytina</taxon>
        <taxon>Bryopsida</taxon>
        <taxon>Funariidae</taxon>
        <taxon>Funariales</taxon>
        <taxon>Funariaceae</taxon>
        <taxon>Physcomitrium</taxon>
    </lineage>
</organism>
<reference evidence="3" key="3">
    <citation type="submission" date="2020-12" db="UniProtKB">
        <authorList>
            <consortium name="EnsemblPlants"/>
        </authorList>
    </citation>
    <scope>IDENTIFICATION</scope>
</reference>
<keyword evidence="2" id="KW-1133">Transmembrane helix</keyword>
<evidence type="ECO:0000313" key="4">
    <source>
        <dbReference type="Proteomes" id="UP000006727"/>
    </source>
</evidence>
<dbReference type="FunCoup" id="A0A7I4AUD0">
    <property type="interactions" value="420"/>
</dbReference>
<evidence type="ECO:0000256" key="2">
    <source>
        <dbReference type="SAM" id="Phobius"/>
    </source>
</evidence>
<dbReference type="Gramene" id="Pp3c15_10510V3.3">
    <property type="protein sequence ID" value="Pp3c15_10510V3.3"/>
    <property type="gene ID" value="Pp3c15_10510"/>
</dbReference>
<feature type="compositionally biased region" description="Basic and acidic residues" evidence="1">
    <location>
        <begin position="9"/>
        <end position="20"/>
    </location>
</feature>
<dbReference type="EnsemblPlants" id="Pp3c15_10510V3.3">
    <property type="protein sequence ID" value="Pp3c15_10510V3.3"/>
    <property type="gene ID" value="Pp3c15_10510"/>
</dbReference>
<keyword evidence="2" id="KW-0472">Membrane</keyword>
<evidence type="ECO:0000256" key="1">
    <source>
        <dbReference type="SAM" id="MobiDB-lite"/>
    </source>
</evidence>
<dbReference type="PANTHER" id="PTHR34965:SF1">
    <property type="entry name" value="OS07G0118300 PROTEIN"/>
    <property type="match status" value="1"/>
</dbReference>
<feature type="transmembrane region" description="Helical" evidence="2">
    <location>
        <begin position="125"/>
        <end position="146"/>
    </location>
</feature>
<keyword evidence="4" id="KW-1185">Reference proteome</keyword>
<name>A0A7I4AUD0_PHYPA</name>
<evidence type="ECO:0000313" key="3">
    <source>
        <dbReference type="EnsemblPlants" id="Pp3c15_10510V3.3"/>
    </source>
</evidence>
<keyword evidence="2" id="KW-0812">Transmembrane</keyword>
<dbReference type="PANTHER" id="PTHR34965">
    <property type="entry name" value="OS07G0118300 PROTEIN"/>
    <property type="match status" value="1"/>
</dbReference>
<feature type="region of interest" description="Disordered" evidence="1">
    <location>
        <begin position="1"/>
        <end position="46"/>
    </location>
</feature>
<reference evidence="3 4" key="2">
    <citation type="journal article" date="2018" name="Plant J.">
        <title>The Physcomitrella patens chromosome-scale assembly reveals moss genome structure and evolution.</title>
        <authorList>
            <person name="Lang D."/>
            <person name="Ullrich K.K."/>
            <person name="Murat F."/>
            <person name="Fuchs J."/>
            <person name="Jenkins J."/>
            <person name="Haas F.B."/>
            <person name="Piednoel M."/>
            <person name="Gundlach H."/>
            <person name="Van Bel M."/>
            <person name="Meyberg R."/>
            <person name="Vives C."/>
            <person name="Morata J."/>
            <person name="Symeonidi A."/>
            <person name="Hiss M."/>
            <person name="Muchero W."/>
            <person name="Kamisugi Y."/>
            <person name="Saleh O."/>
            <person name="Blanc G."/>
            <person name="Decker E.L."/>
            <person name="van Gessel N."/>
            <person name="Grimwood J."/>
            <person name="Hayes R.D."/>
            <person name="Graham S.W."/>
            <person name="Gunter L.E."/>
            <person name="McDaniel S.F."/>
            <person name="Hoernstein S.N.W."/>
            <person name="Larsson A."/>
            <person name="Li F.W."/>
            <person name="Perroud P.F."/>
            <person name="Phillips J."/>
            <person name="Ranjan P."/>
            <person name="Rokshar D.S."/>
            <person name="Rothfels C.J."/>
            <person name="Schneider L."/>
            <person name="Shu S."/>
            <person name="Stevenson D.W."/>
            <person name="Thummler F."/>
            <person name="Tillich M."/>
            <person name="Villarreal Aguilar J.C."/>
            <person name="Widiez T."/>
            <person name="Wong G.K."/>
            <person name="Wymore A."/>
            <person name="Zhang Y."/>
            <person name="Zimmer A.D."/>
            <person name="Quatrano R.S."/>
            <person name="Mayer K.F.X."/>
            <person name="Goodstein D."/>
            <person name="Casacuberta J.M."/>
            <person name="Vandepoele K."/>
            <person name="Reski R."/>
            <person name="Cuming A.C."/>
            <person name="Tuskan G.A."/>
            <person name="Maumus F."/>
            <person name="Salse J."/>
            <person name="Schmutz J."/>
            <person name="Rensing S.A."/>
        </authorList>
    </citation>
    <scope>NUCLEOTIDE SEQUENCE [LARGE SCALE GENOMIC DNA]</scope>
    <source>
        <strain evidence="3 4">cv. Gransden 2004</strain>
    </source>
</reference>
<feature type="transmembrane region" description="Helical" evidence="2">
    <location>
        <begin position="223"/>
        <end position="245"/>
    </location>
</feature>
<gene>
    <name evidence="3" type="primary">LOC112292407</name>
</gene>
<protein>
    <submittedName>
        <fullName evidence="3">Uncharacterized protein</fullName>
    </submittedName>
</protein>
<proteinExistence type="predicted"/>
<sequence length="280" mass="31541">MGESVDLFEDLRERNNEKGHGSSVEPVEPAEPAVPSAPPAHDHVDLEAPLLGDPSQRYGSNQAIEGQIPPLPPPVLEPLPPEGDPLLYVCRILSIVTAVGALLCLLVNAISLFRSFDYRGFDYRVSVFVGILRCYTIAIAILVILAETEWEALFNFWKKTPINAWSALFSEMFRKSYTRRSFLQMLEFWIGRGLLQILVAALTRVLKRSSGETGAESLLHELASWWLFGCGIVYTVAGFLCLGSIKRNHLKRQNWRKKAQKDLEELHRRRADLEGQLSKQ</sequence>